<keyword evidence="2" id="KW-1185">Reference proteome</keyword>
<organism evidence="1 2">
    <name type="scientific">Auraticoccus monumenti</name>
    <dbReference type="NCBI Taxonomy" id="675864"/>
    <lineage>
        <taxon>Bacteria</taxon>
        <taxon>Bacillati</taxon>
        <taxon>Actinomycetota</taxon>
        <taxon>Actinomycetes</taxon>
        <taxon>Propionibacteriales</taxon>
        <taxon>Propionibacteriaceae</taxon>
        <taxon>Auraticoccus</taxon>
    </lineage>
</organism>
<sequence length="206" mass="23788">MVRAPSDVPWQSDERTFRICVFEGADSRLSTFDYSRTSLTTVLEQCAWRSDEEARLWALAVVVQTSAGEPGGLVWLSGTDYRTRPSRPSGWRARREMQDRYLAARTRRGEAPLLPDGRRLIRMFFDHGRTLPLWETFTDHYTIERGALPLTPGLERDLATWQETWEDRSPDPAPGDDETFLTTAWALHARLERELEDIAEVRPDFC</sequence>
<proteinExistence type="predicted"/>
<protein>
    <submittedName>
        <fullName evidence="1">Uncharacterized protein</fullName>
    </submittedName>
</protein>
<evidence type="ECO:0000313" key="1">
    <source>
        <dbReference type="EMBL" id="SDD54788.1"/>
    </source>
</evidence>
<dbReference type="AlphaFoldDB" id="A0A1G6VML1"/>
<gene>
    <name evidence="1" type="ORF">SAMN04489747_1203</name>
</gene>
<dbReference type="Proteomes" id="UP000198546">
    <property type="component" value="Chromosome i"/>
</dbReference>
<name>A0A1G6VML1_9ACTN</name>
<dbReference type="EMBL" id="LT629688">
    <property type="protein sequence ID" value="SDD54788.1"/>
    <property type="molecule type" value="Genomic_DNA"/>
</dbReference>
<reference evidence="1 2" key="1">
    <citation type="submission" date="2016-10" db="EMBL/GenBank/DDBJ databases">
        <authorList>
            <person name="de Groot N.N."/>
        </authorList>
    </citation>
    <scope>NUCLEOTIDE SEQUENCE [LARGE SCALE GENOMIC DNA]</scope>
    <source>
        <strain evidence="1 2">MON 2.2</strain>
    </source>
</reference>
<accession>A0A1G6VML1</accession>
<evidence type="ECO:0000313" key="2">
    <source>
        <dbReference type="Proteomes" id="UP000198546"/>
    </source>
</evidence>